<dbReference type="EMBL" id="CAJNDS010002069">
    <property type="protein sequence ID" value="CAE7304045.1"/>
    <property type="molecule type" value="Genomic_DNA"/>
</dbReference>
<proteinExistence type="predicted"/>
<evidence type="ECO:0000313" key="2">
    <source>
        <dbReference type="Proteomes" id="UP000604046"/>
    </source>
</evidence>
<gene>
    <name evidence="1" type="primary">PSF2</name>
    <name evidence="1" type="ORF">SNAT2548_LOCUS15989</name>
</gene>
<accession>A0A812NUB6</accession>
<keyword evidence="2" id="KW-1185">Reference proteome</keyword>
<dbReference type="AlphaFoldDB" id="A0A812NUB6"/>
<dbReference type="OrthoDB" id="413441at2759"/>
<evidence type="ECO:0000313" key="1">
    <source>
        <dbReference type="EMBL" id="CAE7304045.1"/>
    </source>
</evidence>
<sequence length="339" mass="36912">MEALTVSQNREVCRAGQAAAAFVVLVAAAVSSTAAIPLAVHSGEAAAVFAEMMACDHSSLEWWQLLGITDQQMKYVVAQMEPIPFLRSSLDVPMDLGEVFNWSAASLDIGAGGFGDTLYLLARQLRVLAVDARPVTSEPWMASHAWKAARKDGHLEVLPRAVAANGGTTVPLFLDRHGQGLMSALNTTLVPGANLHKLEQIQVRTSSCDELHRHWAPSRPVLYMKVDVEGLDVECVRKLSSDIAGSLGAISKPKFFSIELPDHPGKVLELVDVLGAMGYTAFKICRQRLFNLRLVRGPRYAASGPFGDDAVDFARGPRWRKASATRWHSSRGKQPFSLR</sequence>
<comment type="caution">
    <text evidence="1">The sequence shown here is derived from an EMBL/GenBank/DDBJ whole genome shotgun (WGS) entry which is preliminary data.</text>
</comment>
<protein>
    <submittedName>
        <fullName evidence="1">PSF2 protein</fullName>
    </submittedName>
</protein>
<dbReference type="InterPro" id="IPR029063">
    <property type="entry name" value="SAM-dependent_MTases_sf"/>
</dbReference>
<name>A0A812NUB6_9DINO</name>
<reference evidence="1" key="1">
    <citation type="submission" date="2021-02" db="EMBL/GenBank/DDBJ databases">
        <authorList>
            <person name="Dougan E. K."/>
            <person name="Rhodes N."/>
            <person name="Thang M."/>
            <person name="Chan C."/>
        </authorList>
    </citation>
    <scope>NUCLEOTIDE SEQUENCE</scope>
</reference>
<dbReference type="SUPFAM" id="SSF53335">
    <property type="entry name" value="S-adenosyl-L-methionine-dependent methyltransferases"/>
    <property type="match status" value="1"/>
</dbReference>
<dbReference type="Proteomes" id="UP000604046">
    <property type="component" value="Unassembled WGS sequence"/>
</dbReference>
<organism evidence="1 2">
    <name type="scientific">Symbiodinium natans</name>
    <dbReference type="NCBI Taxonomy" id="878477"/>
    <lineage>
        <taxon>Eukaryota</taxon>
        <taxon>Sar</taxon>
        <taxon>Alveolata</taxon>
        <taxon>Dinophyceae</taxon>
        <taxon>Suessiales</taxon>
        <taxon>Symbiodiniaceae</taxon>
        <taxon>Symbiodinium</taxon>
    </lineage>
</organism>